<feature type="transmembrane region" description="Helical" evidence="7">
    <location>
        <begin position="70"/>
        <end position="89"/>
    </location>
</feature>
<organism evidence="9 10">
    <name type="scientific">Tsukamurella paurometabola</name>
    <name type="common">Corynebacterium paurometabolum</name>
    <dbReference type="NCBI Taxonomy" id="2061"/>
    <lineage>
        <taxon>Bacteria</taxon>
        <taxon>Bacillati</taxon>
        <taxon>Actinomycetota</taxon>
        <taxon>Actinomycetes</taxon>
        <taxon>Mycobacteriales</taxon>
        <taxon>Tsukamurellaceae</taxon>
        <taxon>Tsukamurella</taxon>
    </lineage>
</organism>
<name>A0A3P8L578_TSUPA</name>
<evidence type="ECO:0000259" key="8">
    <source>
        <dbReference type="PROSITE" id="PS50850"/>
    </source>
</evidence>
<accession>A0A3P8L578</accession>
<dbReference type="EMBL" id="LR131273">
    <property type="protein sequence ID" value="VDR37941.1"/>
    <property type="molecule type" value="Genomic_DNA"/>
</dbReference>
<dbReference type="PROSITE" id="PS50850">
    <property type="entry name" value="MFS"/>
    <property type="match status" value="1"/>
</dbReference>
<evidence type="ECO:0000256" key="2">
    <source>
        <dbReference type="ARBA" id="ARBA00022448"/>
    </source>
</evidence>
<keyword evidence="6 7" id="KW-0472">Membrane</keyword>
<dbReference type="AlphaFoldDB" id="A0A3P8L578"/>
<protein>
    <submittedName>
        <fullName evidence="9">Spectinomycin tetracycline efflux pump</fullName>
    </submittedName>
</protein>
<keyword evidence="5 7" id="KW-1133">Transmembrane helix</keyword>
<keyword evidence="3" id="KW-1003">Cell membrane</keyword>
<feature type="transmembrane region" description="Helical" evidence="7">
    <location>
        <begin position="197"/>
        <end position="216"/>
    </location>
</feature>
<dbReference type="PANTHER" id="PTHR42718">
    <property type="entry name" value="MAJOR FACILITATOR SUPERFAMILY MULTIDRUG TRANSPORTER MFSC"/>
    <property type="match status" value="1"/>
</dbReference>
<gene>
    <name evidence="9" type="primary">stp_4</name>
    <name evidence="9" type="ORF">NCTC10741_01054</name>
</gene>
<dbReference type="Gene3D" id="1.20.1720.10">
    <property type="entry name" value="Multidrug resistance protein D"/>
    <property type="match status" value="1"/>
</dbReference>
<feature type="transmembrane region" description="Helical" evidence="7">
    <location>
        <begin position="131"/>
        <end position="152"/>
    </location>
</feature>
<dbReference type="PANTHER" id="PTHR42718:SF46">
    <property type="entry name" value="BLR6921 PROTEIN"/>
    <property type="match status" value="1"/>
</dbReference>
<evidence type="ECO:0000256" key="7">
    <source>
        <dbReference type="SAM" id="Phobius"/>
    </source>
</evidence>
<keyword evidence="2" id="KW-0813">Transport</keyword>
<feature type="transmembrane region" description="Helical" evidence="7">
    <location>
        <begin position="44"/>
        <end position="63"/>
    </location>
</feature>
<comment type="subcellular location">
    <subcellularLocation>
        <location evidence="1">Cell membrane</location>
        <topology evidence="1">Multi-pass membrane protein</topology>
    </subcellularLocation>
</comment>
<evidence type="ECO:0000256" key="6">
    <source>
        <dbReference type="ARBA" id="ARBA00023136"/>
    </source>
</evidence>
<evidence type="ECO:0000313" key="9">
    <source>
        <dbReference type="EMBL" id="VDR37941.1"/>
    </source>
</evidence>
<feature type="transmembrane region" description="Helical" evidence="7">
    <location>
        <begin position="423"/>
        <end position="445"/>
    </location>
</feature>
<feature type="transmembrane region" description="Helical" evidence="7">
    <location>
        <begin position="294"/>
        <end position="313"/>
    </location>
</feature>
<feature type="transmembrane region" description="Helical" evidence="7">
    <location>
        <begin position="101"/>
        <end position="119"/>
    </location>
</feature>
<dbReference type="Proteomes" id="UP000271626">
    <property type="component" value="Chromosome"/>
</dbReference>
<feature type="transmembrane region" description="Helical" evidence="7">
    <location>
        <begin position="158"/>
        <end position="176"/>
    </location>
</feature>
<keyword evidence="4 7" id="KW-0812">Transmembrane</keyword>
<dbReference type="GO" id="GO:0022857">
    <property type="term" value="F:transmembrane transporter activity"/>
    <property type="evidence" value="ECO:0007669"/>
    <property type="project" value="InterPro"/>
</dbReference>
<evidence type="ECO:0000313" key="10">
    <source>
        <dbReference type="Proteomes" id="UP000271626"/>
    </source>
</evidence>
<dbReference type="RefSeq" id="WP_164711521.1">
    <property type="nucleotide sequence ID" value="NZ_CP085954.1"/>
</dbReference>
<dbReference type="Gene3D" id="1.20.1250.20">
    <property type="entry name" value="MFS general substrate transporter like domains"/>
    <property type="match status" value="1"/>
</dbReference>
<evidence type="ECO:0000256" key="5">
    <source>
        <dbReference type="ARBA" id="ARBA00022989"/>
    </source>
</evidence>
<feature type="transmembrane region" description="Helical" evidence="7">
    <location>
        <begin position="325"/>
        <end position="342"/>
    </location>
</feature>
<dbReference type="GO" id="GO:0005886">
    <property type="term" value="C:plasma membrane"/>
    <property type="evidence" value="ECO:0007669"/>
    <property type="project" value="UniProtKB-SubCell"/>
</dbReference>
<proteinExistence type="predicted"/>
<evidence type="ECO:0000256" key="4">
    <source>
        <dbReference type="ARBA" id="ARBA00022692"/>
    </source>
</evidence>
<dbReference type="InterPro" id="IPR036259">
    <property type="entry name" value="MFS_trans_sf"/>
</dbReference>
<evidence type="ECO:0000256" key="1">
    <source>
        <dbReference type="ARBA" id="ARBA00004651"/>
    </source>
</evidence>
<feature type="domain" description="Major facilitator superfamily (MFS) profile" evidence="8">
    <location>
        <begin position="5"/>
        <end position="449"/>
    </location>
</feature>
<feature type="transmembrane region" description="Helical" evidence="7">
    <location>
        <begin position="260"/>
        <end position="282"/>
    </location>
</feature>
<reference evidence="9 10" key="1">
    <citation type="submission" date="2018-12" db="EMBL/GenBank/DDBJ databases">
        <authorList>
            <consortium name="Pathogen Informatics"/>
        </authorList>
    </citation>
    <scope>NUCLEOTIDE SEQUENCE [LARGE SCALE GENOMIC DNA]</scope>
    <source>
        <strain evidence="9 10">NCTC10741</strain>
    </source>
</reference>
<dbReference type="SUPFAM" id="SSF103473">
    <property type="entry name" value="MFS general substrate transporter"/>
    <property type="match status" value="1"/>
</dbReference>
<dbReference type="InterPro" id="IPR020846">
    <property type="entry name" value="MFS_dom"/>
</dbReference>
<feature type="transmembrane region" description="Helical" evidence="7">
    <location>
        <begin position="400"/>
        <end position="417"/>
    </location>
</feature>
<sequence length="456" mass="45914">MSGRVLAAACLAQLMITLDVSVVNIALPAVRADLGLGTVGQQWVVTAYALPFAGFLLIGGRFADLVGVRTTFGGGMALFTAASVVAGAAPDPGVLLAGRALQGLAAAFVAPAALALVTTTFEEGEARTRALAWWTAMSIAGGTAGNLCGGVLTEAFGWRSVLLVNVPLGAIASTLARRAPVPAGTARSRARRGRLDVGAAVLVTTALMTAAFGLGAMGERRWTAGGAALVTAAILFAAFVRRDRRSPLPMVPAGVLKGRVVRWGNVGILLAAAALVPMWFFLSLQLQVVLGYPPMIAGLAFLPHTVIQLIVGLRCAPRLLQRYDATALVAVGSLLLAAGFAWQSRLVPESTYVAAVLLPAVLIAVGAGVMNLPLTAMTVAGVPDSMAGIASGIMNCAKQIGGGIGLAVLVAATAGIAEPATAYGAAFVIMAGLVAAIGVGAVLVARSPQPGNGSSV</sequence>
<dbReference type="InterPro" id="IPR011701">
    <property type="entry name" value="MFS"/>
</dbReference>
<dbReference type="CDD" id="cd17321">
    <property type="entry name" value="MFS_MMR_MDR_like"/>
    <property type="match status" value="1"/>
</dbReference>
<dbReference type="Pfam" id="PF07690">
    <property type="entry name" value="MFS_1"/>
    <property type="match status" value="1"/>
</dbReference>
<feature type="transmembrane region" description="Helical" evidence="7">
    <location>
        <begin position="222"/>
        <end position="240"/>
    </location>
</feature>
<evidence type="ECO:0000256" key="3">
    <source>
        <dbReference type="ARBA" id="ARBA00022475"/>
    </source>
</evidence>
<feature type="transmembrane region" description="Helical" evidence="7">
    <location>
        <begin position="354"/>
        <end position="379"/>
    </location>
</feature>